<proteinExistence type="predicted"/>
<evidence type="ECO:0000313" key="2">
    <source>
        <dbReference type="Proteomes" id="UP000075025"/>
    </source>
</evidence>
<dbReference type="Proteomes" id="UP000075025">
    <property type="component" value="Unassembled WGS sequence"/>
</dbReference>
<evidence type="ECO:0000313" key="1">
    <source>
        <dbReference type="EMBL" id="KTR93790.1"/>
    </source>
</evidence>
<accession>A0A147EVX8</accession>
<dbReference type="EMBL" id="LDRT01000072">
    <property type="protein sequence ID" value="KTR93790.1"/>
    <property type="molecule type" value="Genomic_DNA"/>
</dbReference>
<sequence>MATVGGGADPSRTGYLCLLAAAVAGWSLVDVEHAARTAPGMEHYRTRNNPTGGRRTPRVPAEAASRLRRQWEKAQERATTYHYAPQERPERDLSELQGIVATVERMLTAFRVSPGRWTHTEHDLHDSTILTAIAWLSLRSGARDVAAPLRSIATLTGIPSTTVDRSLRRLRTAGWITRVREADGADGAVWRVSEKFSTPDVHVGPLHDMTARPPAQLFDIRATLLTDLEDRLEAGRHDIFTRGGLGPTARRIYEALTREGHNDQHISDRAGMPPSRTRAALARLKRHALATLTRDGWRRRVHDHRDRLARAFGLAGVLHRREQQYGHEREQWAWWNAELIRRAGKPTRRKTAATPRPVMFHLTDARGGPDMWPEYPRDADGLANHLEAMRYVRAGALQQLRDLELAA</sequence>
<reference evidence="1 2" key="1">
    <citation type="journal article" date="2016" name="Front. Microbiol.">
        <title>Genomic Resource of Rice Seed Associated Bacteria.</title>
        <authorList>
            <person name="Midha S."/>
            <person name="Bansal K."/>
            <person name="Sharma S."/>
            <person name="Kumar N."/>
            <person name="Patil P.P."/>
            <person name="Chaudhry V."/>
            <person name="Patil P.B."/>
        </authorList>
    </citation>
    <scope>NUCLEOTIDE SEQUENCE [LARGE SCALE GENOMIC DNA]</scope>
    <source>
        <strain evidence="1 2">NS220</strain>
    </source>
</reference>
<comment type="caution">
    <text evidence="1">The sequence shown here is derived from an EMBL/GenBank/DDBJ whole genome shotgun (WGS) entry which is preliminary data.</text>
</comment>
<gene>
    <name evidence="1" type="ORF">NS220_11135</name>
</gene>
<organism evidence="1 2">
    <name type="scientific">Microbacterium testaceum</name>
    <name type="common">Aureobacterium testaceum</name>
    <name type="synonym">Brevibacterium testaceum</name>
    <dbReference type="NCBI Taxonomy" id="2033"/>
    <lineage>
        <taxon>Bacteria</taxon>
        <taxon>Bacillati</taxon>
        <taxon>Actinomycetota</taxon>
        <taxon>Actinomycetes</taxon>
        <taxon>Micrococcales</taxon>
        <taxon>Microbacteriaceae</taxon>
        <taxon>Microbacterium</taxon>
    </lineage>
</organism>
<name>A0A147EVX8_MICTE</name>
<dbReference type="PATRIC" id="fig|2033.6.peg.3463"/>
<protein>
    <submittedName>
        <fullName evidence="1">Uncharacterized protein</fullName>
    </submittedName>
</protein>
<dbReference type="InterPro" id="IPR036390">
    <property type="entry name" value="WH_DNA-bd_sf"/>
</dbReference>
<dbReference type="SUPFAM" id="SSF46785">
    <property type="entry name" value="Winged helix' DNA-binding domain"/>
    <property type="match status" value="1"/>
</dbReference>
<dbReference type="OrthoDB" id="3211423at2"/>
<dbReference type="AlphaFoldDB" id="A0A147EVX8"/>